<evidence type="ECO:0000256" key="1">
    <source>
        <dbReference type="ARBA" id="ARBA00022741"/>
    </source>
</evidence>
<dbReference type="Gene3D" id="3.40.50.300">
    <property type="entry name" value="P-loop containing nucleotide triphosphate hydrolases"/>
    <property type="match status" value="1"/>
</dbReference>
<evidence type="ECO:0000313" key="4">
    <source>
        <dbReference type="EMBL" id="AMN30947.1"/>
    </source>
</evidence>
<sequence length="466" mass="52597">MKRILLATGIKAFDKVISSFSDFEVVGTTNFKSDLISDVSKFKPDLVVVSGHLGGKENIIELLVRLSQENDSVRIIYLTNDLDMSKKDDVNKLGTLVLAGIYDISHKTKMTKDLLHYIIANPKNKDDVSYLLKYFDLTTEDNQESIFIEEESTLENVEDEGFSNVYAISSIKPGTGKSFLSSNIATTIANFGVKKNGKKPKVALIEADLQNLSIGTLLQVEDDKRNLKTAMNKISTILDSEGNLIDDENKIGTANEFIKKCFLPYKNVPNLEVLAGSELSMEDVEDITANHYSYLVTLVSEEYDVVIIDTNSSLAHITTYPLLQMAKGCYYILNLDFNNVRNNARYKDELIEIGIFDKVKYILNQDIEGSQAKDLLFTKDLIDKNTFKFEAIVPNLPLPIFLNHLYEGVPVCLGIEEETAKARYEIAKVSNQIWPIDNLTKLKEEVEYVEEKQIEKSKKNKKGFFK</sequence>
<dbReference type="GO" id="GO:0005524">
    <property type="term" value="F:ATP binding"/>
    <property type="evidence" value="ECO:0007669"/>
    <property type="project" value="UniProtKB-KW"/>
</dbReference>
<dbReference type="Pfam" id="PF13614">
    <property type="entry name" value="AAA_31"/>
    <property type="match status" value="1"/>
</dbReference>
<evidence type="ECO:0000259" key="3">
    <source>
        <dbReference type="Pfam" id="PF13614"/>
    </source>
</evidence>
<dbReference type="PANTHER" id="PTHR43384">
    <property type="entry name" value="SEPTUM SITE-DETERMINING PROTEIN MIND HOMOLOG, CHLOROPLASTIC-RELATED"/>
    <property type="match status" value="1"/>
</dbReference>
<dbReference type="InterPro" id="IPR025669">
    <property type="entry name" value="AAA_dom"/>
</dbReference>
<dbReference type="GO" id="GO:0005829">
    <property type="term" value="C:cytosol"/>
    <property type="evidence" value="ECO:0007669"/>
    <property type="project" value="TreeGrafter"/>
</dbReference>
<dbReference type="GO" id="GO:0016887">
    <property type="term" value="F:ATP hydrolysis activity"/>
    <property type="evidence" value="ECO:0007669"/>
    <property type="project" value="TreeGrafter"/>
</dbReference>
<dbReference type="AlphaFoldDB" id="A0A140GQY8"/>
<proteinExistence type="predicted"/>
<dbReference type="Gene3D" id="3.40.50.2300">
    <property type="match status" value="1"/>
</dbReference>
<gene>
    <name evidence="4" type="ORF">JFP838_pA0031</name>
</gene>
<feature type="domain" description="AAA" evidence="3">
    <location>
        <begin position="165"/>
        <end position="322"/>
    </location>
</feature>
<dbReference type="EMBL" id="CP013615">
    <property type="protein sequence ID" value="AMN30947.1"/>
    <property type="molecule type" value="Genomic_DNA"/>
</dbReference>
<dbReference type="Proteomes" id="UP000070260">
    <property type="component" value="Plasmid pJFP838A"/>
</dbReference>
<dbReference type="GO" id="GO:0051782">
    <property type="term" value="P:negative regulation of cell division"/>
    <property type="evidence" value="ECO:0007669"/>
    <property type="project" value="TreeGrafter"/>
</dbReference>
<dbReference type="RefSeq" id="WP_061429557.1">
    <property type="nucleotide sequence ID" value="NZ_CATNZX010000001.1"/>
</dbReference>
<dbReference type="InterPro" id="IPR027417">
    <property type="entry name" value="P-loop_NTPase"/>
</dbReference>
<dbReference type="GO" id="GO:0009898">
    <property type="term" value="C:cytoplasmic side of plasma membrane"/>
    <property type="evidence" value="ECO:0007669"/>
    <property type="project" value="TreeGrafter"/>
</dbReference>
<dbReference type="SUPFAM" id="SSF52540">
    <property type="entry name" value="P-loop containing nucleoside triphosphate hydrolases"/>
    <property type="match status" value="1"/>
</dbReference>
<accession>A0A140GQY8</accession>
<organism evidence="4 5">
    <name type="scientific">Clostridium perfringens</name>
    <dbReference type="NCBI Taxonomy" id="1502"/>
    <lineage>
        <taxon>Bacteria</taxon>
        <taxon>Bacillati</taxon>
        <taxon>Bacillota</taxon>
        <taxon>Clostridia</taxon>
        <taxon>Eubacteriales</taxon>
        <taxon>Clostridiaceae</taxon>
        <taxon>Clostridium</taxon>
    </lineage>
</organism>
<keyword evidence="2" id="KW-0067">ATP-binding</keyword>
<name>A0A140GQY8_CLOPF</name>
<dbReference type="PATRIC" id="fig|1502.177.peg.3237"/>
<dbReference type="OrthoDB" id="9794577at2"/>
<geneLocation type="plasmid" evidence="4 5">
    <name>pJFP838A</name>
</geneLocation>
<keyword evidence="1" id="KW-0547">Nucleotide-binding</keyword>
<dbReference type="PANTHER" id="PTHR43384:SF6">
    <property type="entry name" value="SEPTUM SITE-DETERMINING PROTEIN MIND HOMOLOG, CHLOROPLASTIC"/>
    <property type="match status" value="1"/>
</dbReference>
<keyword evidence="4" id="KW-0614">Plasmid</keyword>
<evidence type="ECO:0000256" key="2">
    <source>
        <dbReference type="ARBA" id="ARBA00022840"/>
    </source>
</evidence>
<dbReference type="InterPro" id="IPR050625">
    <property type="entry name" value="ParA/MinD_ATPase"/>
</dbReference>
<evidence type="ECO:0000313" key="5">
    <source>
        <dbReference type="Proteomes" id="UP000070260"/>
    </source>
</evidence>
<protein>
    <submittedName>
        <fullName evidence="4">Putative pilus assembly protein cpaE</fullName>
    </submittedName>
</protein>
<reference evidence="4 5" key="1">
    <citation type="journal article" date="2016" name="PLoS ONE">
        <title>Plasmid Characterization and Chromosome Analysis of Two netF+ Clostridium perfringens Isolates Associated with Foal and Canine Necrotizing Enteritis.</title>
        <authorList>
            <person name="Mehdizadeh Gohari I."/>
            <person name="Kropinski A.M."/>
            <person name="Weese S.J."/>
            <person name="Parreira V.R."/>
            <person name="Whitehead A.E."/>
            <person name="Boerlin P."/>
            <person name="Prescott J.F."/>
        </authorList>
    </citation>
    <scope>NUCLEOTIDE SEQUENCE [LARGE SCALE GENOMIC DNA]</scope>
    <source>
        <strain evidence="4 5">JP838</strain>
        <plasmid evidence="5">Plasmid pJFP838A</plasmid>
    </source>
</reference>